<evidence type="ECO:0000256" key="1">
    <source>
        <dbReference type="SAM" id="SignalP"/>
    </source>
</evidence>
<gene>
    <name evidence="2" type="ORF">FHS11_001084</name>
</gene>
<accession>A0A839SBE2</accession>
<keyword evidence="3" id="KW-1185">Reference proteome</keyword>
<dbReference type="AlphaFoldDB" id="A0A839SBE2"/>
<protein>
    <recommendedName>
        <fullName evidence="4">DUF3078 domain-containing protein</fullName>
    </recommendedName>
</protein>
<dbReference type="EMBL" id="JACHWX010000002">
    <property type="protein sequence ID" value="MBB3054674.1"/>
    <property type="molecule type" value="Genomic_DNA"/>
</dbReference>
<organism evidence="2 3">
    <name type="scientific">Mucilaginibacter gotjawali</name>
    <dbReference type="NCBI Taxonomy" id="1550579"/>
    <lineage>
        <taxon>Bacteria</taxon>
        <taxon>Pseudomonadati</taxon>
        <taxon>Bacteroidota</taxon>
        <taxon>Sphingobacteriia</taxon>
        <taxon>Sphingobacteriales</taxon>
        <taxon>Sphingobacteriaceae</taxon>
        <taxon>Mucilaginibacter</taxon>
    </lineage>
</organism>
<evidence type="ECO:0008006" key="4">
    <source>
        <dbReference type="Google" id="ProtNLM"/>
    </source>
</evidence>
<dbReference type="Proteomes" id="UP000539265">
    <property type="component" value="Unassembled WGS sequence"/>
</dbReference>
<evidence type="ECO:0000313" key="3">
    <source>
        <dbReference type="Proteomes" id="UP000539265"/>
    </source>
</evidence>
<proteinExistence type="predicted"/>
<feature type="chain" id="PRO_5032570006" description="DUF3078 domain-containing protein" evidence="1">
    <location>
        <begin position="23"/>
        <end position="336"/>
    </location>
</feature>
<reference evidence="2" key="1">
    <citation type="submission" date="2020-08" db="EMBL/GenBank/DDBJ databases">
        <title>Genomic Encyclopedia of Type Strains, Phase III (KMG-III): the genomes of soil and plant-associated and newly described type strains.</title>
        <authorList>
            <person name="Whitman W."/>
        </authorList>
    </citation>
    <scope>NUCLEOTIDE SEQUENCE [LARGE SCALE GENOMIC DNA]</scope>
    <source>
        <strain evidence="2">CECT 8628</strain>
    </source>
</reference>
<dbReference type="Pfam" id="PF11276">
    <property type="entry name" value="DUF3078"/>
    <property type="match status" value="1"/>
</dbReference>
<sequence length="336" mass="37685">MLKTVSGVFFLLLFGFIISAKAQNTDSLKSDTNQLNRYRVDPGHNALPNILRPIKIQPSQLPVNLLDYKINYWHKSLIFGLNFSQSSFTNNYSAGGISAIALGSNLDFKTEYNKKPFDFASETNLVYGVSKNKGQGSRKTNDRIFFDNKVATQLSKKWFFFGSLTFESQFSAGYNYTNPDGSNAQNPYLISDFMSPGYLTESLGFEYKPVKYFDLRLGTGTARQTFVLDTTIYHNQAGNYGVPIDHTVYNELAVQVVAQLDKDLSKNVHINARYAVFIPYIQPLAYTSHRLDATLTAKVTRLIAMTVNTTVLYDKNTSTAIQGTEGLALGMLYKFP</sequence>
<evidence type="ECO:0000313" key="2">
    <source>
        <dbReference type="EMBL" id="MBB3054674.1"/>
    </source>
</evidence>
<feature type="signal peptide" evidence="1">
    <location>
        <begin position="1"/>
        <end position="22"/>
    </location>
</feature>
<dbReference type="OrthoDB" id="1495718at2"/>
<comment type="caution">
    <text evidence="2">The sequence shown here is derived from an EMBL/GenBank/DDBJ whole genome shotgun (WGS) entry which is preliminary data.</text>
</comment>
<name>A0A839SBE2_9SPHI</name>
<dbReference type="RefSeq" id="WP_096356551.1">
    <property type="nucleotide sequence ID" value="NZ_AP017313.1"/>
</dbReference>
<dbReference type="InterPro" id="IPR021428">
    <property type="entry name" value="DUF3078"/>
</dbReference>
<keyword evidence="1" id="KW-0732">Signal</keyword>